<dbReference type="SUPFAM" id="SSF53850">
    <property type="entry name" value="Periplasmic binding protein-like II"/>
    <property type="match status" value="1"/>
</dbReference>
<sequence length="79" mass="8817">MLPDDAPLHGIFAKKKLNVFPYQLRLAWDRLVYSGTGQAPLVVYSEEEMRTKIATTPGSIGYLSEIKIDGSVQVVHINE</sequence>
<reference evidence="1 2" key="1">
    <citation type="submission" date="2018-04" db="EMBL/GenBank/DDBJ databases">
        <title>Active sludge and wastewater microbial communities from Klosterneuburg, Austria.</title>
        <authorList>
            <person name="Wagner M."/>
        </authorList>
    </citation>
    <scope>NUCLEOTIDE SEQUENCE [LARGE SCALE GENOMIC DNA]</scope>
    <source>
        <strain evidence="1 2">Nm 57</strain>
    </source>
</reference>
<dbReference type="Proteomes" id="UP000247780">
    <property type="component" value="Unassembled WGS sequence"/>
</dbReference>
<evidence type="ECO:0000313" key="2">
    <source>
        <dbReference type="Proteomes" id="UP000247780"/>
    </source>
</evidence>
<protein>
    <submittedName>
        <fullName evidence="1">Uncharacterized protein</fullName>
    </submittedName>
</protein>
<proteinExistence type="predicted"/>
<evidence type="ECO:0000313" key="1">
    <source>
        <dbReference type="EMBL" id="PXV82533.1"/>
    </source>
</evidence>
<organism evidence="1 2">
    <name type="scientific">Nitrosomonas eutropha</name>
    <dbReference type="NCBI Taxonomy" id="916"/>
    <lineage>
        <taxon>Bacteria</taxon>
        <taxon>Pseudomonadati</taxon>
        <taxon>Pseudomonadota</taxon>
        <taxon>Betaproteobacteria</taxon>
        <taxon>Nitrosomonadales</taxon>
        <taxon>Nitrosomonadaceae</taxon>
        <taxon>Nitrosomonas</taxon>
    </lineage>
</organism>
<keyword evidence="2" id="KW-1185">Reference proteome</keyword>
<accession>A0ABX5M9W0</accession>
<name>A0ABX5M9W0_9PROT</name>
<comment type="caution">
    <text evidence="1">The sequence shown here is derived from an EMBL/GenBank/DDBJ whole genome shotgun (WGS) entry which is preliminary data.</text>
</comment>
<gene>
    <name evidence="1" type="ORF">C8R14_107106</name>
</gene>
<dbReference type="RefSeq" id="WP_011634475.1">
    <property type="nucleotide sequence ID" value="NZ_FNYF01000013.1"/>
</dbReference>
<dbReference type="EMBL" id="QICQ01000007">
    <property type="protein sequence ID" value="PXV82533.1"/>
    <property type="molecule type" value="Genomic_DNA"/>
</dbReference>